<evidence type="ECO:0008006" key="4">
    <source>
        <dbReference type="Google" id="ProtNLM"/>
    </source>
</evidence>
<reference evidence="2 3" key="1">
    <citation type="journal article" date="2014" name="Genome Announc.">
        <title>Draft genome sequence of Sclerotinia borealis, a psychrophilic plant pathogenic fungus.</title>
        <authorList>
            <person name="Mardanov A.V."/>
            <person name="Beletsky A.V."/>
            <person name="Kadnikov V.V."/>
            <person name="Ignatov A.N."/>
            <person name="Ravin N.V."/>
        </authorList>
    </citation>
    <scope>NUCLEOTIDE SEQUENCE [LARGE SCALE GENOMIC DNA]</scope>
    <source>
        <strain evidence="3">F-4157</strain>
    </source>
</reference>
<feature type="signal peptide" evidence="1">
    <location>
        <begin position="1"/>
        <end position="16"/>
    </location>
</feature>
<name>W9CI95_SCLBF</name>
<keyword evidence="3" id="KW-1185">Reference proteome</keyword>
<dbReference type="AlphaFoldDB" id="W9CI95"/>
<dbReference type="OrthoDB" id="271448at2759"/>
<evidence type="ECO:0000313" key="3">
    <source>
        <dbReference type="Proteomes" id="UP000019487"/>
    </source>
</evidence>
<dbReference type="EMBL" id="AYSA01000136">
    <property type="protein sequence ID" value="ESZ96472.1"/>
    <property type="molecule type" value="Genomic_DNA"/>
</dbReference>
<dbReference type="PANTHER" id="PTHR36578:SF2">
    <property type="entry name" value="PA14 DOMAIN-CONTAINING PROTEIN"/>
    <property type="match status" value="1"/>
</dbReference>
<evidence type="ECO:0000256" key="1">
    <source>
        <dbReference type="SAM" id="SignalP"/>
    </source>
</evidence>
<feature type="chain" id="PRO_5004921956" description="Apple domain-containing protein" evidence="1">
    <location>
        <begin position="17"/>
        <end position="389"/>
    </location>
</feature>
<gene>
    <name evidence="2" type="ORF">SBOR_3094</name>
</gene>
<proteinExistence type="predicted"/>
<dbReference type="STRING" id="1432307.W9CI95"/>
<dbReference type="PANTHER" id="PTHR36578">
    <property type="entry name" value="CHROMOSOME 15, WHOLE GENOME SHOTGUN SEQUENCE"/>
    <property type="match status" value="1"/>
</dbReference>
<accession>W9CI95</accession>
<protein>
    <recommendedName>
        <fullName evidence="4">Apple domain-containing protein</fullName>
    </recommendedName>
</protein>
<keyword evidence="1" id="KW-0732">Signal</keyword>
<dbReference type="HOGENOM" id="CLU_022878_0_0_1"/>
<dbReference type="Proteomes" id="UP000019487">
    <property type="component" value="Unassembled WGS sequence"/>
</dbReference>
<evidence type="ECO:0000313" key="2">
    <source>
        <dbReference type="EMBL" id="ESZ96472.1"/>
    </source>
</evidence>
<comment type="caution">
    <text evidence="2">The sequence shown here is derived from an EMBL/GenBank/DDBJ whole genome shotgun (WGS) entry which is preliminary data.</text>
</comment>
<sequence>MRSAIIACAFAALAIANPLPQNIDLAAIDSLPQAEVTAAPVNVTSQSVNVKPSNAASSVGAAKVSGTAVPTDVAARRKVFRRSCEVQPAGAGPTSTPDTAEAFLADHQYNAFASSAATPQGYDLAFSGLQGSSQTTSYLGYKTLDSYDTVDCASYCDQQDGCIAFNIYLERDPSVDPGTNCLNPASTTNFKCVKWGVQISDKTATNVGQYRHEFHVVISGSNGYNKNSAPPPAAGFQGPIALAGAINAPLDPITQTDTYMGYKFFSFNDVQTYSNGAIACTSACSAQTVYNAAHPPSTGHPAVCNQVVVYVLSDNNMPQGIYCAMYTEEWAPVYATNVGQYRGEDYWSVSQAYAYTNATYAEKYEPICDVEGCPEGSYRGGNYGGYGAK</sequence>
<organism evidence="2 3">
    <name type="scientific">Sclerotinia borealis (strain F-4128)</name>
    <dbReference type="NCBI Taxonomy" id="1432307"/>
    <lineage>
        <taxon>Eukaryota</taxon>
        <taxon>Fungi</taxon>
        <taxon>Dikarya</taxon>
        <taxon>Ascomycota</taxon>
        <taxon>Pezizomycotina</taxon>
        <taxon>Leotiomycetes</taxon>
        <taxon>Helotiales</taxon>
        <taxon>Sclerotiniaceae</taxon>
        <taxon>Sclerotinia</taxon>
    </lineage>
</organism>